<dbReference type="GO" id="GO:0008237">
    <property type="term" value="F:metallopeptidase activity"/>
    <property type="evidence" value="ECO:0007669"/>
    <property type="project" value="UniProtKB-KW"/>
</dbReference>
<evidence type="ECO:0000256" key="4">
    <source>
        <dbReference type="ARBA" id="ARBA00022833"/>
    </source>
</evidence>
<keyword evidence="2" id="KW-0479">Metal-binding</keyword>
<organism evidence="9 10">
    <name type="scientific">Sphingomonas colocasiae</name>
    <dbReference type="NCBI Taxonomy" id="1848973"/>
    <lineage>
        <taxon>Bacteria</taxon>
        <taxon>Pseudomonadati</taxon>
        <taxon>Pseudomonadota</taxon>
        <taxon>Alphaproteobacteria</taxon>
        <taxon>Sphingomonadales</taxon>
        <taxon>Sphingomonadaceae</taxon>
        <taxon>Sphingomonas</taxon>
    </lineage>
</organism>
<comment type="similarity">
    <text evidence="6">Belongs to the peptidase M48 family.</text>
</comment>
<dbReference type="SUPFAM" id="SSF48452">
    <property type="entry name" value="TPR-like"/>
    <property type="match status" value="1"/>
</dbReference>
<comment type="cofactor">
    <cofactor evidence="6">
        <name>Zn(2+)</name>
        <dbReference type="ChEBI" id="CHEBI:29105"/>
    </cofactor>
    <text evidence="6">Binds 1 zinc ion per subunit.</text>
</comment>
<accession>A0ABS7PYC9</accession>
<evidence type="ECO:0000256" key="3">
    <source>
        <dbReference type="ARBA" id="ARBA00022801"/>
    </source>
</evidence>
<keyword evidence="4 6" id="KW-0862">Zinc</keyword>
<evidence type="ECO:0000256" key="5">
    <source>
        <dbReference type="ARBA" id="ARBA00023049"/>
    </source>
</evidence>
<evidence type="ECO:0000256" key="6">
    <source>
        <dbReference type="RuleBase" id="RU003983"/>
    </source>
</evidence>
<dbReference type="SMART" id="SM00028">
    <property type="entry name" value="TPR"/>
    <property type="match status" value="2"/>
</dbReference>
<comment type="caution">
    <text evidence="9">The sequence shown here is derived from an EMBL/GenBank/DDBJ whole genome shotgun (WGS) entry which is preliminary data.</text>
</comment>
<feature type="chain" id="PRO_5046779416" evidence="7">
    <location>
        <begin position="27"/>
        <end position="403"/>
    </location>
</feature>
<dbReference type="InterPro" id="IPR011990">
    <property type="entry name" value="TPR-like_helical_dom_sf"/>
</dbReference>
<dbReference type="Pfam" id="PF13181">
    <property type="entry name" value="TPR_8"/>
    <property type="match status" value="1"/>
</dbReference>
<feature type="signal peptide" evidence="7">
    <location>
        <begin position="1"/>
        <end position="26"/>
    </location>
</feature>
<dbReference type="Gene3D" id="1.25.40.10">
    <property type="entry name" value="Tetratricopeptide repeat domain"/>
    <property type="match status" value="1"/>
</dbReference>
<evidence type="ECO:0000313" key="9">
    <source>
        <dbReference type="EMBL" id="MBY8824984.1"/>
    </source>
</evidence>
<proteinExistence type="inferred from homology"/>
<sequence>MAASGRHGRAALAGLLGCLTWNHAVAQVAPPPPPYQGAYQPQGVDEIGLWREDDESERALAASRLVINDEKLTAYLRKVLCDAVGTDRCGSARIYVLREPTFNATMTPNGTMRIFSGILLRIQNEAELAAVMGHEFGHFEKRHGLTRFKSTRRGYDFLAWGGLLAGMSPSYNTRQAYRNLEITVYGSLFRYGRDNEREADLLGLGYLNRSRLRPQAASAIWQNLMGEIEASARTKGLQKPNFDAIAFTASHPPNAERAATLAALAAPDGDGRDDGASRYREALAPWLPMFLDDQIKLNDFGASEYIIANLAKQGWTADLWLARGELYRTRGNQRDLANAVEFYAKAVELDGTKAPAFRGLGLSLIKLGKPSDGKAALRKYLELDPTASDAKMIKLLVPEETAQ</sequence>
<keyword evidence="10" id="KW-1185">Reference proteome</keyword>
<dbReference type="EMBL" id="JAINVV010000011">
    <property type="protein sequence ID" value="MBY8824984.1"/>
    <property type="molecule type" value="Genomic_DNA"/>
</dbReference>
<keyword evidence="5 6" id="KW-0482">Metalloprotease</keyword>
<dbReference type="CDD" id="cd07324">
    <property type="entry name" value="M48C_Oma1-like"/>
    <property type="match status" value="1"/>
</dbReference>
<feature type="domain" description="Peptidase M48" evidence="8">
    <location>
        <begin position="92"/>
        <end position="263"/>
    </location>
</feature>
<dbReference type="Proteomes" id="UP000706039">
    <property type="component" value="Unassembled WGS sequence"/>
</dbReference>
<dbReference type="PANTHER" id="PTHR22726:SF1">
    <property type="entry name" value="METALLOENDOPEPTIDASE OMA1, MITOCHONDRIAL"/>
    <property type="match status" value="1"/>
</dbReference>
<evidence type="ECO:0000259" key="8">
    <source>
        <dbReference type="Pfam" id="PF01435"/>
    </source>
</evidence>
<keyword evidence="7" id="KW-0732">Signal</keyword>
<evidence type="ECO:0000256" key="2">
    <source>
        <dbReference type="ARBA" id="ARBA00022723"/>
    </source>
</evidence>
<evidence type="ECO:0000313" key="10">
    <source>
        <dbReference type="Proteomes" id="UP000706039"/>
    </source>
</evidence>
<dbReference type="EC" id="3.4.24.-" evidence="9"/>
<dbReference type="InterPro" id="IPR051156">
    <property type="entry name" value="Mito/Outer_Membr_Metalloprot"/>
</dbReference>
<name>A0ABS7PYC9_9SPHN</name>
<protein>
    <submittedName>
        <fullName evidence="9">M48 family metalloprotease</fullName>
        <ecNumber evidence="9">3.4.24.-</ecNumber>
    </submittedName>
</protein>
<reference evidence="9 10" key="1">
    <citation type="submission" date="2021-08" db="EMBL/GenBank/DDBJ databases">
        <authorList>
            <person name="Tuo L."/>
        </authorList>
    </citation>
    <scope>NUCLEOTIDE SEQUENCE [LARGE SCALE GENOMIC DNA]</scope>
    <source>
        <strain evidence="9 10">JCM 31229</strain>
    </source>
</reference>
<evidence type="ECO:0000256" key="7">
    <source>
        <dbReference type="SAM" id="SignalP"/>
    </source>
</evidence>
<dbReference type="PANTHER" id="PTHR22726">
    <property type="entry name" value="METALLOENDOPEPTIDASE OMA1"/>
    <property type="match status" value="1"/>
</dbReference>
<dbReference type="Gene3D" id="3.30.2010.10">
    <property type="entry name" value="Metalloproteases ('zincins'), catalytic domain"/>
    <property type="match status" value="1"/>
</dbReference>
<gene>
    <name evidence="9" type="ORF">K7G82_21960</name>
</gene>
<dbReference type="InterPro" id="IPR019734">
    <property type="entry name" value="TPR_rpt"/>
</dbReference>
<dbReference type="Pfam" id="PF01435">
    <property type="entry name" value="Peptidase_M48"/>
    <property type="match status" value="1"/>
</dbReference>
<dbReference type="InterPro" id="IPR001915">
    <property type="entry name" value="Peptidase_M48"/>
</dbReference>
<keyword evidence="1 6" id="KW-0645">Protease</keyword>
<evidence type="ECO:0000256" key="1">
    <source>
        <dbReference type="ARBA" id="ARBA00022670"/>
    </source>
</evidence>
<keyword evidence="3 6" id="KW-0378">Hydrolase</keyword>
<dbReference type="RefSeq" id="WP_222992093.1">
    <property type="nucleotide sequence ID" value="NZ_JAINVV010000011.1"/>
</dbReference>